<feature type="compositionally biased region" description="Basic and acidic residues" evidence="1">
    <location>
        <begin position="254"/>
        <end position="268"/>
    </location>
</feature>
<dbReference type="EMBL" id="BQNB010012526">
    <property type="protein sequence ID" value="GJT04664.1"/>
    <property type="molecule type" value="Genomic_DNA"/>
</dbReference>
<keyword evidence="3" id="KW-1185">Reference proteome</keyword>
<evidence type="ECO:0000313" key="3">
    <source>
        <dbReference type="Proteomes" id="UP001151760"/>
    </source>
</evidence>
<comment type="caution">
    <text evidence="2">The sequence shown here is derived from an EMBL/GenBank/DDBJ whole genome shotgun (WGS) entry which is preliminary data.</text>
</comment>
<organism evidence="2 3">
    <name type="scientific">Tanacetum coccineum</name>
    <dbReference type="NCBI Taxonomy" id="301880"/>
    <lineage>
        <taxon>Eukaryota</taxon>
        <taxon>Viridiplantae</taxon>
        <taxon>Streptophyta</taxon>
        <taxon>Embryophyta</taxon>
        <taxon>Tracheophyta</taxon>
        <taxon>Spermatophyta</taxon>
        <taxon>Magnoliopsida</taxon>
        <taxon>eudicotyledons</taxon>
        <taxon>Gunneridae</taxon>
        <taxon>Pentapetalae</taxon>
        <taxon>asterids</taxon>
        <taxon>campanulids</taxon>
        <taxon>Asterales</taxon>
        <taxon>Asteraceae</taxon>
        <taxon>Asteroideae</taxon>
        <taxon>Anthemideae</taxon>
        <taxon>Anthemidinae</taxon>
        <taxon>Tanacetum</taxon>
    </lineage>
</organism>
<feature type="region of interest" description="Disordered" evidence="1">
    <location>
        <begin position="233"/>
        <end position="268"/>
    </location>
</feature>
<evidence type="ECO:0000313" key="2">
    <source>
        <dbReference type="EMBL" id="GJT04664.1"/>
    </source>
</evidence>
<dbReference type="Proteomes" id="UP001151760">
    <property type="component" value="Unassembled WGS sequence"/>
</dbReference>
<reference evidence="2" key="2">
    <citation type="submission" date="2022-01" db="EMBL/GenBank/DDBJ databases">
        <authorList>
            <person name="Yamashiro T."/>
            <person name="Shiraishi A."/>
            <person name="Satake H."/>
            <person name="Nakayama K."/>
        </authorList>
    </citation>
    <scope>NUCLEOTIDE SEQUENCE</scope>
</reference>
<proteinExistence type="predicted"/>
<accession>A0ABQ5AU97</accession>
<reference evidence="2" key="1">
    <citation type="journal article" date="2022" name="Int. J. Mol. Sci.">
        <title>Draft Genome of Tanacetum Coccineum: Genomic Comparison of Closely Related Tanacetum-Family Plants.</title>
        <authorList>
            <person name="Yamashiro T."/>
            <person name="Shiraishi A."/>
            <person name="Nakayama K."/>
            <person name="Satake H."/>
        </authorList>
    </citation>
    <scope>NUCLEOTIDE SEQUENCE</scope>
</reference>
<gene>
    <name evidence="2" type="ORF">Tco_0839126</name>
</gene>
<protein>
    <submittedName>
        <fullName evidence="2">Uncharacterized protein</fullName>
    </submittedName>
</protein>
<sequence>MAGVGPLSGKGSRVIVFADASVLSRSVFVRGDATSFEQRAGNIDIHDHTTHHKIKAALKLLALREQHLLVQFWSPRVVGKQHQLTTIDQPFGFGLCDDQRLNSYRKDSKCKIYDVDVGFNLNGSRVSGYGSVCEAQLCVKIRVDKYRNAWQRTRDLTSGFTSSWFTYSSGNHGIIPTSHFMQGWIPHFGISAAFSIRRRVWSVGSRKECALRAGSKQKGGSYLVQIKKERANCNPMQSGQVEERSSSSWSIGSKQERRKQAETFDHSG</sequence>
<name>A0ABQ5AU97_9ASTR</name>
<evidence type="ECO:0000256" key="1">
    <source>
        <dbReference type="SAM" id="MobiDB-lite"/>
    </source>
</evidence>